<organism evidence="1 2">
    <name type="scientific">Acinetobacter vivianii</name>
    <dbReference type="NCBI Taxonomy" id="1776742"/>
    <lineage>
        <taxon>Bacteria</taxon>
        <taxon>Pseudomonadati</taxon>
        <taxon>Pseudomonadota</taxon>
        <taxon>Gammaproteobacteria</taxon>
        <taxon>Moraxellales</taxon>
        <taxon>Moraxellaceae</taxon>
        <taxon>Acinetobacter</taxon>
    </lineage>
</organism>
<reference evidence="1" key="1">
    <citation type="journal article" date="2022" name="Front Environ Sci">
        <title>Complete genome sequence analysis of a novel alkane-degrading bacterial strain, Acinetobacter vivianii KJ-1, and its diesel degradation ability.</title>
        <authorList>
            <person name="Zhang Y."/>
            <person name="Song F."/>
            <person name="Wang J."/>
            <person name="Zhao Q."/>
            <person name="Zheng L."/>
            <person name="Wang Z."/>
            <person name="Zhang X."/>
            <person name="Gao Y."/>
            <person name="Chen G."/>
            <person name="Huang Y."/>
        </authorList>
    </citation>
    <scope>NUCLEOTIDE SEQUENCE</scope>
    <source>
        <strain evidence="1">KJ-1</strain>
    </source>
</reference>
<dbReference type="RefSeq" id="WP_200046046.1">
    <property type="nucleotide sequence ID" value="NZ_CP085083.1"/>
</dbReference>
<protein>
    <recommendedName>
        <fullName evidence="3">DUF600 family protein</fullName>
    </recommendedName>
</protein>
<reference evidence="1" key="2">
    <citation type="submission" date="2023-02" db="EMBL/GenBank/DDBJ databases">
        <authorList>
            <person name="Huang Y."/>
            <person name="Zhang Y."/>
            <person name="Zhang T."/>
            <person name="Wang J."/>
        </authorList>
    </citation>
    <scope>NUCLEOTIDE SEQUENCE</scope>
    <source>
        <strain evidence="1">KJ-1</strain>
    </source>
</reference>
<proteinExistence type="predicted"/>
<sequence length="130" mass="15269">MIFLRKSELISSIFQEIAFLAVSDWQKIVYYTERFRDKNIGLRNKDTALCWVGENLKLYTDDYPLRSSMEPYKTINILFEECEKSDDIWCGLSLFLDHQGKYSSKFYYEGTPLLDGNDAELSKRLAEINP</sequence>
<name>A0AAJ6NHW5_9GAMM</name>
<gene>
    <name evidence="1" type="ORF">LF296_15355</name>
</gene>
<dbReference type="Proteomes" id="UP001199528">
    <property type="component" value="Chromosome"/>
</dbReference>
<evidence type="ECO:0008006" key="3">
    <source>
        <dbReference type="Google" id="ProtNLM"/>
    </source>
</evidence>
<evidence type="ECO:0000313" key="1">
    <source>
        <dbReference type="EMBL" id="WDZ50670.1"/>
    </source>
</evidence>
<dbReference type="KEGG" id="aviv:LF296_15355"/>
<accession>A0AAJ6NHW5</accession>
<dbReference type="AlphaFoldDB" id="A0AAJ6NHW5"/>
<evidence type="ECO:0000313" key="2">
    <source>
        <dbReference type="Proteomes" id="UP001199528"/>
    </source>
</evidence>
<dbReference type="EMBL" id="CP085083">
    <property type="protein sequence ID" value="WDZ50670.1"/>
    <property type="molecule type" value="Genomic_DNA"/>
</dbReference>